<reference evidence="2" key="1">
    <citation type="journal article" date="2021" name="Nat. Commun.">
        <title>Genetic determinants of endophytism in the Arabidopsis root mycobiome.</title>
        <authorList>
            <person name="Mesny F."/>
            <person name="Miyauchi S."/>
            <person name="Thiergart T."/>
            <person name="Pickel B."/>
            <person name="Atanasova L."/>
            <person name="Karlsson M."/>
            <person name="Huettel B."/>
            <person name="Barry K.W."/>
            <person name="Haridas S."/>
            <person name="Chen C."/>
            <person name="Bauer D."/>
            <person name="Andreopoulos W."/>
            <person name="Pangilinan J."/>
            <person name="LaButti K."/>
            <person name="Riley R."/>
            <person name="Lipzen A."/>
            <person name="Clum A."/>
            <person name="Drula E."/>
            <person name="Henrissat B."/>
            <person name="Kohler A."/>
            <person name="Grigoriev I.V."/>
            <person name="Martin F.M."/>
            <person name="Hacquard S."/>
        </authorList>
    </citation>
    <scope>NUCLEOTIDE SEQUENCE</scope>
    <source>
        <strain evidence="2">MPI-SDFR-AT-0068</strain>
    </source>
</reference>
<gene>
    <name evidence="2" type="ORF">BKA59DRAFT_310737</name>
</gene>
<name>A0A8K0RST9_9HYPO</name>
<dbReference type="EMBL" id="JAGPXF010000007">
    <property type="protein sequence ID" value="KAH7236405.1"/>
    <property type="molecule type" value="Genomic_DNA"/>
</dbReference>
<feature type="compositionally biased region" description="Low complexity" evidence="1">
    <location>
        <begin position="243"/>
        <end position="261"/>
    </location>
</feature>
<evidence type="ECO:0000256" key="1">
    <source>
        <dbReference type="SAM" id="MobiDB-lite"/>
    </source>
</evidence>
<evidence type="ECO:0000313" key="2">
    <source>
        <dbReference type="EMBL" id="KAH7236405.1"/>
    </source>
</evidence>
<keyword evidence="3" id="KW-1185">Reference proteome</keyword>
<proteinExistence type="predicted"/>
<accession>A0A8K0RST9</accession>
<organism evidence="2 3">
    <name type="scientific">Fusarium tricinctum</name>
    <dbReference type="NCBI Taxonomy" id="61284"/>
    <lineage>
        <taxon>Eukaryota</taxon>
        <taxon>Fungi</taxon>
        <taxon>Dikarya</taxon>
        <taxon>Ascomycota</taxon>
        <taxon>Pezizomycotina</taxon>
        <taxon>Sordariomycetes</taxon>
        <taxon>Hypocreomycetidae</taxon>
        <taxon>Hypocreales</taxon>
        <taxon>Nectriaceae</taxon>
        <taxon>Fusarium</taxon>
        <taxon>Fusarium tricinctum species complex</taxon>
    </lineage>
</organism>
<dbReference type="AlphaFoldDB" id="A0A8K0RST9"/>
<evidence type="ECO:0000313" key="3">
    <source>
        <dbReference type="Proteomes" id="UP000813427"/>
    </source>
</evidence>
<dbReference type="OrthoDB" id="5421247at2759"/>
<sequence>MAQGLSFVQLEQAALHIIRLIADTPGLENTRLAITGDLAVTKYLSRQDRRIASIDFVISKSSSPGRVKKEIVGHPISPLVEKSGVVLYRHTSGWEIEVKLIPDWLSPYLPDTAKRVRDVAGEATLPYTSLTDIIIFKMDACGLHENDKSKRRDACDAADLLDLASEHGALKLDEDKTERAEEALADMVEFSDEHDKGWWQRCLGMVNDKPRTPQEILSDIAERPQTASSRSSVHSSISRASSYTSNASSHSSASSISSTATFDDKSPKSPIPEKNGRTRKMSVTKKPSRHKRHTSIGASTSINALDAHMHRLELDRPASPGIALTNRI</sequence>
<protein>
    <submittedName>
        <fullName evidence="2">Uncharacterized protein</fullName>
    </submittedName>
</protein>
<feature type="region of interest" description="Disordered" evidence="1">
    <location>
        <begin position="243"/>
        <end position="301"/>
    </location>
</feature>
<feature type="compositionally biased region" description="Basic residues" evidence="1">
    <location>
        <begin position="277"/>
        <end position="294"/>
    </location>
</feature>
<comment type="caution">
    <text evidence="2">The sequence shown here is derived from an EMBL/GenBank/DDBJ whole genome shotgun (WGS) entry which is preliminary data.</text>
</comment>
<dbReference type="Proteomes" id="UP000813427">
    <property type="component" value="Unassembled WGS sequence"/>
</dbReference>